<keyword evidence="3 11" id="KW-1003">Cell membrane</keyword>
<organism evidence="12 13">
    <name type="scientific">Planctobacterium marinum</name>
    <dbReference type="NCBI Taxonomy" id="1631968"/>
    <lineage>
        <taxon>Bacteria</taxon>
        <taxon>Pseudomonadati</taxon>
        <taxon>Pseudomonadota</taxon>
        <taxon>Gammaproteobacteria</taxon>
        <taxon>Alteromonadales</taxon>
        <taxon>Alteromonadaceae</taxon>
        <taxon>Planctobacterium</taxon>
    </lineage>
</organism>
<keyword evidence="5 11" id="KW-0028">Amino-acid biosynthesis</keyword>
<evidence type="ECO:0000256" key="2">
    <source>
        <dbReference type="ARBA" id="ARBA00022448"/>
    </source>
</evidence>
<feature type="transmembrane region" description="Helical" evidence="11">
    <location>
        <begin position="72"/>
        <end position="98"/>
    </location>
</feature>
<dbReference type="GO" id="GO:0009675">
    <property type="term" value="F:high-affinity sulfate:proton symporter activity"/>
    <property type="evidence" value="ECO:0007669"/>
    <property type="project" value="TreeGrafter"/>
</dbReference>
<dbReference type="HAMAP" id="MF_00468">
    <property type="entry name" value="CysZ"/>
    <property type="match status" value="1"/>
</dbReference>
<keyword evidence="9 11" id="KW-0472">Membrane</keyword>
<dbReference type="GO" id="GO:0019344">
    <property type="term" value="P:cysteine biosynthetic process"/>
    <property type="evidence" value="ECO:0007669"/>
    <property type="project" value="UniProtKB-UniRule"/>
</dbReference>
<comment type="caution">
    <text evidence="11">Lacks conserved residue(s) required for the propagation of feature annotation.</text>
</comment>
<name>A0AA48KNX0_9ALTE</name>
<keyword evidence="7 11" id="KW-1133">Transmembrane helix</keyword>
<evidence type="ECO:0000256" key="11">
    <source>
        <dbReference type="HAMAP-Rule" id="MF_00468"/>
    </source>
</evidence>
<feature type="transmembrane region" description="Helical" evidence="11">
    <location>
        <begin position="21"/>
        <end position="45"/>
    </location>
</feature>
<dbReference type="EMBL" id="AP027272">
    <property type="protein sequence ID" value="BDX06001.1"/>
    <property type="molecule type" value="Genomic_DNA"/>
</dbReference>
<evidence type="ECO:0000256" key="7">
    <source>
        <dbReference type="ARBA" id="ARBA00022989"/>
    </source>
</evidence>
<keyword evidence="10 11" id="KW-0198">Cysteine biosynthesis</keyword>
<dbReference type="Proteomes" id="UP001333710">
    <property type="component" value="Chromosome"/>
</dbReference>
<dbReference type="RefSeq" id="WP_338292027.1">
    <property type="nucleotide sequence ID" value="NZ_AP027272.1"/>
</dbReference>
<keyword evidence="8 11" id="KW-0764">Sulfate transport</keyword>
<dbReference type="AlphaFoldDB" id="A0AA48KNX0"/>
<evidence type="ECO:0000313" key="13">
    <source>
        <dbReference type="Proteomes" id="UP001333710"/>
    </source>
</evidence>
<keyword evidence="13" id="KW-1185">Reference proteome</keyword>
<keyword evidence="2 11" id="KW-0813">Transport</keyword>
<evidence type="ECO:0000256" key="10">
    <source>
        <dbReference type="ARBA" id="ARBA00023192"/>
    </source>
</evidence>
<evidence type="ECO:0000256" key="4">
    <source>
        <dbReference type="ARBA" id="ARBA00022519"/>
    </source>
</evidence>
<protein>
    <recommendedName>
        <fullName evidence="11">Sulfate transporter CysZ</fullName>
    </recommendedName>
</protein>
<dbReference type="GO" id="GO:0000103">
    <property type="term" value="P:sulfate assimilation"/>
    <property type="evidence" value="ECO:0007669"/>
    <property type="project" value="InterPro"/>
</dbReference>
<dbReference type="NCBIfam" id="NF003433">
    <property type="entry name" value="PRK04949.1"/>
    <property type="match status" value="1"/>
</dbReference>
<keyword evidence="4 11" id="KW-0997">Cell inner membrane</keyword>
<sequence length="247" mass="28444">MANKSGLDYFFQGFDLISRPGVRLFVIVPLIINVLLFGAAFYYLFGQIDPLVQQVTDWVPSWLDWLKEGLAYIIWPLAVLIILLFSAFIFGTLANWIAAPFNGLLSERIELMLTGQPISDDGFTDLIKDIPRTLAREVVKLGYYLPRAILFLLMFFLLPLIGQVIWFLFTAWMMAVQYCDYPFDNHKVPFKKMRLQLANDKPNAFMFGITVTFFSMIPIVNFVVMPVAICGATAMWVDKYRDKYTEQ</sequence>
<dbReference type="InterPro" id="IPR059112">
    <property type="entry name" value="CysZ/EI24"/>
</dbReference>
<keyword evidence="6 11" id="KW-0812">Transmembrane</keyword>
<evidence type="ECO:0000256" key="3">
    <source>
        <dbReference type="ARBA" id="ARBA00022475"/>
    </source>
</evidence>
<dbReference type="InterPro" id="IPR022985">
    <property type="entry name" value="Sulfate_CysZ"/>
</dbReference>
<evidence type="ECO:0000256" key="6">
    <source>
        <dbReference type="ARBA" id="ARBA00022692"/>
    </source>
</evidence>
<dbReference type="Pfam" id="PF07264">
    <property type="entry name" value="EI24"/>
    <property type="match status" value="1"/>
</dbReference>
<accession>A0AA48KNX0</accession>
<evidence type="ECO:0000256" key="9">
    <source>
        <dbReference type="ARBA" id="ARBA00023136"/>
    </source>
</evidence>
<evidence type="ECO:0000313" key="12">
    <source>
        <dbReference type="EMBL" id="BDX06001.1"/>
    </source>
</evidence>
<evidence type="ECO:0000256" key="1">
    <source>
        <dbReference type="ARBA" id="ARBA00004141"/>
    </source>
</evidence>
<proteinExistence type="inferred from homology"/>
<reference evidence="12" key="1">
    <citation type="submission" date="2023-01" db="EMBL/GenBank/DDBJ databases">
        <title>Complete genome sequence of Planctobacterium marinum strain Dej080120_11.</title>
        <authorList>
            <person name="Ueki S."/>
            <person name="Maruyama F."/>
        </authorList>
    </citation>
    <scope>NUCLEOTIDE SEQUENCE</scope>
    <source>
        <strain evidence="12">Dej080120_11</strain>
    </source>
</reference>
<dbReference type="GO" id="GO:0005886">
    <property type="term" value="C:plasma membrane"/>
    <property type="evidence" value="ECO:0007669"/>
    <property type="project" value="UniProtKB-SubCell"/>
</dbReference>
<feature type="transmembrane region" description="Helical" evidence="11">
    <location>
        <begin position="204"/>
        <end position="237"/>
    </location>
</feature>
<evidence type="ECO:0000256" key="8">
    <source>
        <dbReference type="ARBA" id="ARBA00023032"/>
    </source>
</evidence>
<comment type="subcellular location">
    <subcellularLocation>
        <location evidence="11">Cell inner membrane</location>
        <topology evidence="11">Multi-pass membrane protein</topology>
    </subcellularLocation>
    <subcellularLocation>
        <location evidence="1">Membrane</location>
        <topology evidence="1">Multi-pass membrane protein</topology>
    </subcellularLocation>
</comment>
<dbReference type="PANTHER" id="PTHR37468">
    <property type="entry name" value="SULFATE TRANSPORTER CYSZ"/>
    <property type="match status" value="1"/>
</dbReference>
<dbReference type="InterPro" id="IPR050480">
    <property type="entry name" value="CysZ-like"/>
</dbReference>
<comment type="similarity">
    <text evidence="11">Belongs to the CysZ family.</text>
</comment>
<dbReference type="PANTHER" id="PTHR37468:SF1">
    <property type="entry name" value="SULFATE TRANSPORTER CYSZ"/>
    <property type="match status" value="1"/>
</dbReference>
<evidence type="ECO:0000256" key="5">
    <source>
        <dbReference type="ARBA" id="ARBA00022605"/>
    </source>
</evidence>
<gene>
    <name evidence="11 12" type="primary">cysZ</name>
    <name evidence="12" type="ORF">MACH26_15220</name>
</gene>
<comment type="function">
    <text evidence="11">High affinity, high specificity proton-dependent sulfate transporter, which mediates sulfate uptake. Provides the sulfur source for the cysteine synthesis pathway.</text>
</comment>
<dbReference type="KEGG" id="pmaw:MACH26_15220"/>